<dbReference type="PROSITE" id="PS50297">
    <property type="entry name" value="ANK_REP_REGION"/>
    <property type="match status" value="4"/>
</dbReference>
<dbReference type="RefSeq" id="XP_040600813.1">
    <property type="nucleotide sequence ID" value="XM_040744879.1"/>
</dbReference>
<dbReference type="InterPro" id="IPR050657">
    <property type="entry name" value="Ankyrin_repeat_domain"/>
</dbReference>
<feature type="compositionally biased region" description="Basic and acidic residues" evidence="2">
    <location>
        <begin position="460"/>
        <end position="474"/>
    </location>
</feature>
<evidence type="ECO:0000313" key="3">
    <source>
        <dbReference type="Proteomes" id="UP000886700"/>
    </source>
</evidence>
<dbReference type="Pfam" id="PF00023">
    <property type="entry name" value="Ank"/>
    <property type="match status" value="1"/>
</dbReference>
<feature type="repeat" description="ANK" evidence="1">
    <location>
        <begin position="144"/>
        <end position="176"/>
    </location>
</feature>
<feature type="region of interest" description="Disordered" evidence="2">
    <location>
        <begin position="294"/>
        <end position="366"/>
    </location>
</feature>
<dbReference type="SUPFAM" id="SSF48403">
    <property type="entry name" value="Ankyrin repeat"/>
    <property type="match status" value="1"/>
</dbReference>
<feature type="compositionally biased region" description="Polar residues" evidence="2">
    <location>
        <begin position="475"/>
        <end position="496"/>
    </location>
</feature>
<organism evidence="3 4">
    <name type="scientific">Mesocricetus auratus</name>
    <name type="common">Golden hamster</name>
    <dbReference type="NCBI Taxonomy" id="10036"/>
    <lineage>
        <taxon>Eukaryota</taxon>
        <taxon>Metazoa</taxon>
        <taxon>Chordata</taxon>
        <taxon>Craniata</taxon>
        <taxon>Vertebrata</taxon>
        <taxon>Euteleostomi</taxon>
        <taxon>Mammalia</taxon>
        <taxon>Eutheria</taxon>
        <taxon>Euarchontoglires</taxon>
        <taxon>Glires</taxon>
        <taxon>Rodentia</taxon>
        <taxon>Myomorpha</taxon>
        <taxon>Muroidea</taxon>
        <taxon>Cricetidae</taxon>
        <taxon>Cricetinae</taxon>
        <taxon>Mesocricetus</taxon>
    </lineage>
</organism>
<name>A0ABM2XDE6_MESAU</name>
<feature type="region of interest" description="Disordered" evidence="2">
    <location>
        <begin position="439"/>
        <end position="496"/>
    </location>
</feature>
<proteinExistence type="predicted"/>
<dbReference type="PROSITE" id="PS50088">
    <property type="entry name" value="ANK_REPEAT"/>
    <property type="match status" value="5"/>
</dbReference>
<evidence type="ECO:0000256" key="1">
    <source>
        <dbReference type="PROSITE-ProRule" id="PRU00023"/>
    </source>
</evidence>
<protein>
    <submittedName>
        <fullName evidence="4">POTE ankyrin domain family member A-like isoform X1</fullName>
    </submittedName>
</protein>
<feature type="repeat" description="ANK" evidence="1">
    <location>
        <begin position="111"/>
        <end position="143"/>
    </location>
</feature>
<dbReference type="InterPro" id="IPR036770">
    <property type="entry name" value="Ankyrin_rpt-contain_sf"/>
</dbReference>
<evidence type="ECO:0000313" key="4">
    <source>
        <dbReference type="RefSeq" id="XP_040600813.1"/>
    </source>
</evidence>
<keyword evidence="3" id="KW-1185">Reference proteome</keyword>
<accession>A0ABM2XDE6</accession>
<evidence type="ECO:0000256" key="2">
    <source>
        <dbReference type="SAM" id="MobiDB-lite"/>
    </source>
</evidence>
<feature type="compositionally biased region" description="Basic and acidic residues" evidence="2">
    <location>
        <begin position="294"/>
        <end position="318"/>
    </location>
</feature>
<reference evidence="4" key="1">
    <citation type="submission" date="2025-08" db="UniProtKB">
        <authorList>
            <consortium name="RefSeq"/>
        </authorList>
    </citation>
    <scope>IDENTIFICATION</scope>
    <source>
        <tissue evidence="4">Liver</tissue>
    </source>
</reference>
<dbReference type="Gene3D" id="1.25.40.20">
    <property type="entry name" value="Ankyrin repeat-containing domain"/>
    <property type="match status" value="3"/>
</dbReference>
<dbReference type="GeneID" id="121140175"/>
<dbReference type="Pfam" id="PF12796">
    <property type="entry name" value="Ank_2"/>
    <property type="match status" value="2"/>
</dbReference>
<feature type="repeat" description="ANK" evidence="1">
    <location>
        <begin position="210"/>
        <end position="242"/>
    </location>
</feature>
<feature type="repeat" description="ANK" evidence="1">
    <location>
        <begin position="78"/>
        <end position="110"/>
    </location>
</feature>
<sequence>MEILFPKKERTPLGFCDGLDKIFVGFGSKDERGCQPPKYHASYAPYYPIHKAASVGDIDTVKNFVERGVFSMEQIDWKYRTALHFACVYGHPEVVTFLVESSCEISPKDIKNATPLIKAAQCRQTECLGILLKHGADPNITDCHDNTALHYAVYNGDIETAAKLLEYKANMEAINENKITPLLLALKQNKEKMAEFLINNGANAKTCDFLGRSTLMYAVRCGSELIIKLLLQRDIDTFKQDAFGWTAKRYAVESKSKVRKLLIDYDEGERRQTCSEIKRKNACSMPFLHTTEVKDSLQSEGVEKTKPSKPENAEKEAHSMPTPEVEDSPQSEAMNKAGGRPSKLEPGLRVSSERKSKKRDHKEMKGHLRLFERVFRDSHFSGTREEEGKDITKGRVLAWVEKDDLSKSTATEKKSADEVEIIRLKPSKSDLSVEVVIEVSSEEEQKGDDDEDDVIAHQQHLKEETKKKTVEKRNQGSPSSKQMNNENPSYSNGRNSNIYKFANVHEKCFMCKY</sequence>
<dbReference type="Proteomes" id="UP000886700">
    <property type="component" value="Unplaced"/>
</dbReference>
<feature type="repeat" description="ANK" evidence="1">
    <location>
        <begin position="177"/>
        <end position="209"/>
    </location>
</feature>
<gene>
    <name evidence="4" type="primary">LOC121140175</name>
</gene>
<feature type="compositionally biased region" description="Acidic residues" evidence="2">
    <location>
        <begin position="440"/>
        <end position="453"/>
    </location>
</feature>
<dbReference type="InterPro" id="IPR002110">
    <property type="entry name" value="Ankyrin_rpt"/>
</dbReference>
<keyword evidence="1" id="KW-0040">ANK repeat</keyword>
<dbReference type="SMART" id="SM00248">
    <property type="entry name" value="ANK"/>
    <property type="match status" value="6"/>
</dbReference>
<dbReference type="PANTHER" id="PTHR24147:SF74">
    <property type="entry name" value="RIKEN CDNA 4932414N04 GENE"/>
    <property type="match status" value="1"/>
</dbReference>
<dbReference type="PANTHER" id="PTHR24147">
    <property type="entry name" value="ANKYRIN REPEAT DOMAIN 36-RELATED"/>
    <property type="match status" value="1"/>
</dbReference>